<evidence type="ECO:0000313" key="3">
    <source>
        <dbReference type="EMBL" id="KAJ3583065.1"/>
    </source>
</evidence>
<dbReference type="InterPro" id="IPR043502">
    <property type="entry name" value="DNA/RNA_pol_sf"/>
</dbReference>
<evidence type="ECO:0000256" key="1">
    <source>
        <dbReference type="ARBA" id="ARBA00022441"/>
    </source>
</evidence>
<protein>
    <recommendedName>
        <fullName evidence="2">Reverse transcriptase domain-containing protein</fullName>
    </recommendedName>
</protein>
<dbReference type="PROSITE" id="PS50878">
    <property type="entry name" value="RT_POL"/>
    <property type="match status" value="1"/>
</dbReference>
<dbReference type="CDD" id="cd01650">
    <property type="entry name" value="RT_nLTR_like"/>
    <property type="match status" value="1"/>
</dbReference>
<keyword evidence="1" id="KW-0880">Kelch repeat</keyword>
<proteinExistence type="predicted"/>
<dbReference type="SMART" id="SM00612">
    <property type="entry name" value="Kelch"/>
    <property type="match status" value="2"/>
</dbReference>
<dbReference type="Gene3D" id="2.120.10.80">
    <property type="entry name" value="Kelch-type beta propeller"/>
    <property type="match status" value="1"/>
</dbReference>
<dbReference type="Pfam" id="PF00078">
    <property type="entry name" value="RVT_1"/>
    <property type="match status" value="1"/>
</dbReference>
<feature type="domain" description="Reverse transcriptase" evidence="2">
    <location>
        <begin position="1"/>
        <end position="221"/>
    </location>
</feature>
<dbReference type="EMBL" id="JANIIK010000563">
    <property type="protein sequence ID" value="KAJ3583065.1"/>
    <property type="molecule type" value="Genomic_DNA"/>
</dbReference>
<dbReference type="InterPro" id="IPR000477">
    <property type="entry name" value="RT_dom"/>
</dbReference>
<dbReference type="SUPFAM" id="SSF117281">
    <property type="entry name" value="Kelch motif"/>
    <property type="match status" value="1"/>
</dbReference>
<evidence type="ECO:0000259" key="2">
    <source>
        <dbReference type="PROSITE" id="PS50878"/>
    </source>
</evidence>
<dbReference type="Proteomes" id="UP001148018">
    <property type="component" value="Unassembled WGS sequence"/>
</dbReference>
<dbReference type="SUPFAM" id="SSF56672">
    <property type="entry name" value="DNA/RNA polymerases"/>
    <property type="match status" value="1"/>
</dbReference>
<dbReference type="InterPro" id="IPR015915">
    <property type="entry name" value="Kelch-typ_b-propeller"/>
</dbReference>
<dbReference type="AlphaFoldDB" id="A0A9Q0D6Y3"/>
<keyword evidence="4" id="KW-1185">Reference proteome</keyword>
<dbReference type="Pfam" id="PF01344">
    <property type="entry name" value="Kelch_1"/>
    <property type="match status" value="1"/>
</dbReference>
<evidence type="ECO:0000313" key="4">
    <source>
        <dbReference type="Proteomes" id="UP001148018"/>
    </source>
</evidence>
<dbReference type="PANTHER" id="PTHR36688">
    <property type="entry name" value="ENDO/EXONUCLEASE/PHOSPHATASE DOMAIN-CONTAINING PROTEIN"/>
    <property type="match status" value="1"/>
</dbReference>
<accession>A0A9Q0D6Y3</accession>
<organism evidence="3 4">
    <name type="scientific">Muraenolepis orangiensis</name>
    <name type="common">Patagonian moray cod</name>
    <dbReference type="NCBI Taxonomy" id="630683"/>
    <lineage>
        <taxon>Eukaryota</taxon>
        <taxon>Metazoa</taxon>
        <taxon>Chordata</taxon>
        <taxon>Craniata</taxon>
        <taxon>Vertebrata</taxon>
        <taxon>Euteleostomi</taxon>
        <taxon>Actinopterygii</taxon>
        <taxon>Neopterygii</taxon>
        <taxon>Teleostei</taxon>
        <taxon>Neoteleostei</taxon>
        <taxon>Acanthomorphata</taxon>
        <taxon>Zeiogadaria</taxon>
        <taxon>Gadariae</taxon>
        <taxon>Gadiformes</taxon>
        <taxon>Muraenolepidoidei</taxon>
        <taxon>Muraenolepididae</taxon>
        <taxon>Muraenolepis</taxon>
    </lineage>
</organism>
<dbReference type="PANTHER" id="PTHR36688:SF1">
    <property type="entry name" value="ENDONUCLEASE_EXONUCLEASE_PHOSPHATASE DOMAIN-CONTAINING PROTEIN"/>
    <property type="match status" value="1"/>
</dbReference>
<sequence length="405" mass="45135">MIHSRIEPVVDSQLPKEQAGFRRGRSTVDQVTLLTQDLEDSFQAKAKAGVVLLDLTAAYDTVWHRGLHLKLLRTIPDRHMVNFIMEMLSNRSFILQTSDGQRSRLRRLRNGVPQGSVLSPMLFNIYIFDLPVTTSRRYGYADDLAIMLHQPTWKAVEEGLNQDMDVLAAYLRSWRLQLSTGKTVSAVFHLCNREARRELEISVENKPLEFQQAPKYLGVRLDRTLSYKQHLDEVRAKVTARVSLIRRLAGTTWGASAKVLRISTQALVFSAAEYCAPTWSRSPHAKKVDTAINNALHNKFAPAVSLNGLIFILGGAYARATTIYDPDKGNIKAGPNMNHSRQFCSAVILDGKIFATGGVVSSEGPALGNMETFDPGANSWTLLQSLPCPLFRHGCVAIKKYIQSG</sequence>
<reference evidence="3" key="1">
    <citation type="submission" date="2022-07" db="EMBL/GenBank/DDBJ databases">
        <title>Chromosome-level genome of Muraenolepis orangiensis.</title>
        <authorList>
            <person name="Kim J."/>
        </authorList>
    </citation>
    <scope>NUCLEOTIDE SEQUENCE</scope>
    <source>
        <strain evidence="3">KU_S4_2022</strain>
        <tissue evidence="3">Muscle</tissue>
    </source>
</reference>
<comment type="caution">
    <text evidence="3">The sequence shown here is derived from an EMBL/GenBank/DDBJ whole genome shotgun (WGS) entry which is preliminary data.</text>
</comment>
<dbReference type="InterPro" id="IPR052560">
    <property type="entry name" value="RdDP_mobile_element"/>
</dbReference>
<dbReference type="InterPro" id="IPR006652">
    <property type="entry name" value="Kelch_1"/>
</dbReference>
<gene>
    <name evidence="3" type="ORF">NHX12_034510</name>
</gene>
<dbReference type="OrthoDB" id="45365at2759"/>
<name>A0A9Q0D6Y3_9TELE</name>